<keyword evidence="4 10" id="KW-0028">Amino-acid biosynthesis</keyword>
<evidence type="ECO:0000256" key="8">
    <source>
        <dbReference type="ARBA" id="ARBA00047848"/>
    </source>
</evidence>
<evidence type="ECO:0000256" key="5">
    <source>
        <dbReference type="ARBA" id="ARBA00023141"/>
    </source>
</evidence>
<evidence type="ECO:0000256" key="1">
    <source>
        <dbReference type="ARBA" id="ARBA00004741"/>
    </source>
</evidence>
<evidence type="ECO:0000256" key="7">
    <source>
        <dbReference type="ARBA" id="ARBA00023239"/>
    </source>
</evidence>
<dbReference type="Gene3D" id="3.40.190.10">
    <property type="entry name" value="Periplasmic binding protein-like II"/>
    <property type="match status" value="2"/>
</dbReference>
<dbReference type="PROSITE" id="PS51671">
    <property type="entry name" value="ACT"/>
    <property type="match status" value="1"/>
</dbReference>
<evidence type="ECO:0000256" key="6">
    <source>
        <dbReference type="ARBA" id="ARBA00023222"/>
    </source>
</evidence>
<keyword evidence="5 10" id="KW-0057">Aromatic amino acid biosynthesis</keyword>
<dbReference type="Pfam" id="PF01842">
    <property type="entry name" value="ACT"/>
    <property type="match status" value="1"/>
</dbReference>
<dbReference type="SUPFAM" id="SSF55021">
    <property type="entry name" value="ACT-like"/>
    <property type="match status" value="1"/>
</dbReference>
<keyword evidence="6 10" id="KW-0584">Phenylalanine biosynthesis</keyword>
<evidence type="ECO:0000313" key="13">
    <source>
        <dbReference type="EMBL" id="WRO22970.1"/>
    </source>
</evidence>
<name>A0AAU0URX9_9FIRM</name>
<dbReference type="KEGG" id="dbc:MFMK1_002816"/>
<reference evidence="13 14" key="1">
    <citation type="submission" date="2023-04" db="EMBL/GenBank/DDBJ databases">
        <authorList>
            <person name="Hsu D."/>
        </authorList>
    </citation>
    <scope>NUCLEOTIDE SEQUENCE [LARGE SCALE GENOMIC DNA]</scope>
    <source>
        <strain evidence="13 14">MK1</strain>
    </source>
</reference>
<dbReference type="Pfam" id="PF00800">
    <property type="entry name" value="PDT"/>
    <property type="match status" value="1"/>
</dbReference>
<dbReference type="GO" id="GO:0005737">
    <property type="term" value="C:cytoplasm"/>
    <property type="evidence" value="ECO:0007669"/>
    <property type="project" value="TreeGrafter"/>
</dbReference>
<dbReference type="PROSITE" id="PS00858">
    <property type="entry name" value="PREPHENATE_DEHYDR_2"/>
    <property type="match status" value="1"/>
</dbReference>
<dbReference type="Proteomes" id="UP001329915">
    <property type="component" value="Chromosome"/>
</dbReference>
<dbReference type="Gene3D" id="3.30.70.260">
    <property type="match status" value="1"/>
</dbReference>
<comment type="catalytic activity">
    <reaction evidence="8 10">
        <text>prephenate + H(+) = 3-phenylpyruvate + CO2 + H2O</text>
        <dbReference type="Rhea" id="RHEA:21648"/>
        <dbReference type="ChEBI" id="CHEBI:15377"/>
        <dbReference type="ChEBI" id="CHEBI:15378"/>
        <dbReference type="ChEBI" id="CHEBI:16526"/>
        <dbReference type="ChEBI" id="CHEBI:18005"/>
        <dbReference type="ChEBI" id="CHEBI:29934"/>
        <dbReference type="EC" id="4.2.1.51"/>
    </reaction>
</comment>
<dbReference type="PIRSF" id="PIRSF001500">
    <property type="entry name" value="Chor_mut_pdt_Ppr"/>
    <property type="match status" value="1"/>
</dbReference>
<dbReference type="InterPro" id="IPR018528">
    <property type="entry name" value="Preph_deHydtase_CS"/>
</dbReference>
<proteinExistence type="predicted"/>
<dbReference type="GO" id="GO:0009094">
    <property type="term" value="P:L-phenylalanine biosynthetic process"/>
    <property type="evidence" value="ECO:0007669"/>
    <property type="project" value="UniProtKB-KW"/>
</dbReference>
<dbReference type="InterPro" id="IPR002912">
    <property type="entry name" value="ACT_dom"/>
</dbReference>
<dbReference type="PANTHER" id="PTHR21022:SF19">
    <property type="entry name" value="PREPHENATE DEHYDRATASE-RELATED"/>
    <property type="match status" value="1"/>
</dbReference>
<dbReference type="FunFam" id="3.30.70.260:FF:000012">
    <property type="entry name" value="Prephenate dehydratase"/>
    <property type="match status" value="1"/>
</dbReference>
<evidence type="ECO:0000259" key="12">
    <source>
        <dbReference type="PROSITE" id="PS51671"/>
    </source>
</evidence>
<dbReference type="InterPro" id="IPR001086">
    <property type="entry name" value="Preph_deHydtase"/>
</dbReference>
<dbReference type="SUPFAM" id="SSF53850">
    <property type="entry name" value="Periplasmic binding protein-like II"/>
    <property type="match status" value="1"/>
</dbReference>
<evidence type="ECO:0000256" key="10">
    <source>
        <dbReference type="RuleBase" id="RU361254"/>
    </source>
</evidence>
<protein>
    <recommendedName>
        <fullName evidence="3 10">Prephenate dehydratase</fullName>
        <shortName evidence="10">PDT</shortName>
        <ecNumber evidence="2 10">4.2.1.51</ecNumber>
    </recommendedName>
</protein>
<evidence type="ECO:0000256" key="3">
    <source>
        <dbReference type="ARBA" id="ARBA00021872"/>
    </source>
</evidence>
<dbReference type="AlphaFoldDB" id="A0AAU0URX9"/>
<feature type="domain" description="ACT" evidence="12">
    <location>
        <begin position="200"/>
        <end position="277"/>
    </location>
</feature>
<dbReference type="InterPro" id="IPR045865">
    <property type="entry name" value="ACT-like_dom_sf"/>
</dbReference>
<dbReference type="PANTHER" id="PTHR21022">
    <property type="entry name" value="PREPHENATE DEHYDRATASE P PROTEIN"/>
    <property type="match status" value="1"/>
</dbReference>
<evidence type="ECO:0000256" key="9">
    <source>
        <dbReference type="PIRSR" id="PIRSR001500-2"/>
    </source>
</evidence>
<keyword evidence="14" id="KW-1185">Reference proteome</keyword>
<dbReference type="InterPro" id="IPR008242">
    <property type="entry name" value="Chor_mutase/pphenate_deHydtase"/>
</dbReference>
<gene>
    <name evidence="10 13" type="primary">pheA</name>
    <name evidence="13" type="ORF">MFMK1_002816</name>
</gene>
<dbReference type="CDD" id="cd04905">
    <property type="entry name" value="ACT_CM-PDT"/>
    <property type="match status" value="1"/>
</dbReference>
<dbReference type="EC" id="4.2.1.51" evidence="2 10"/>
<keyword evidence="7 10" id="KW-0456">Lyase</keyword>
<evidence type="ECO:0000259" key="11">
    <source>
        <dbReference type="PROSITE" id="PS51171"/>
    </source>
</evidence>
<evidence type="ECO:0000256" key="4">
    <source>
        <dbReference type="ARBA" id="ARBA00022605"/>
    </source>
</evidence>
<dbReference type="EMBL" id="CP121694">
    <property type="protein sequence ID" value="WRO22970.1"/>
    <property type="molecule type" value="Genomic_DNA"/>
</dbReference>
<dbReference type="GO" id="GO:0004664">
    <property type="term" value="F:prephenate dehydratase activity"/>
    <property type="evidence" value="ECO:0007669"/>
    <property type="project" value="UniProtKB-UniRule"/>
</dbReference>
<evidence type="ECO:0000256" key="2">
    <source>
        <dbReference type="ARBA" id="ARBA00013147"/>
    </source>
</evidence>
<feature type="site" description="Essential for prephenate dehydratase activity" evidence="9">
    <location>
        <position position="180"/>
    </location>
</feature>
<accession>A0AAU0URX9</accession>
<evidence type="ECO:0000313" key="14">
    <source>
        <dbReference type="Proteomes" id="UP001329915"/>
    </source>
</evidence>
<dbReference type="RefSeq" id="WP_366922363.1">
    <property type="nucleotide sequence ID" value="NZ_CP121694.1"/>
</dbReference>
<dbReference type="PROSITE" id="PS51171">
    <property type="entry name" value="PREPHENATE_DEHYDR_3"/>
    <property type="match status" value="1"/>
</dbReference>
<sequence length="287" mass="31308">MILAYLGPEGTFSHQAAHYWTRQQDCELVSYPTVMATLLAVSRGDVHLAAVPVENSIEGSVNLTMDFLAKEQLRTDMRKTDISIQGELVLDIVHCLAAVDKSSPLETILSHPQALAQCRGYLENHFPQVRLEQTESTAHAAAIAAARGAGWGAISSAYAADTYNLAVRQKNIADITPNQTRFLLLGDSEPESTGNDKTSLMLALPQDKPGGLYSILQEFAAAGINLTRIESRPSKKELGDYIFFIDCEGHRRTQPLQRVLSLLNTKTALLSVLGSYPVFVQGSDAHD</sequence>
<organism evidence="13 14">
    <name type="scientific">Metallumcola ferriviriculae</name>
    <dbReference type="NCBI Taxonomy" id="3039180"/>
    <lineage>
        <taxon>Bacteria</taxon>
        <taxon>Bacillati</taxon>
        <taxon>Bacillota</taxon>
        <taxon>Clostridia</taxon>
        <taxon>Neomoorellales</taxon>
        <taxon>Desulfitibacteraceae</taxon>
        <taxon>Metallumcola</taxon>
    </lineage>
</organism>
<dbReference type="NCBIfam" id="NF008865">
    <property type="entry name" value="PRK11898.1"/>
    <property type="match status" value="1"/>
</dbReference>
<feature type="domain" description="Prephenate dehydratase" evidence="11">
    <location>
        <begin position="2"/>
        <end position="187"/>
    </location>
</feature>
<comment type="pathway">
    <text evidence="1 10">Amino-acid biosynthesis; L-phenylalanine biosynthesis; phenylpyruvate from prephenate: step 1/1.</text>
</comment>